<dbReference type="Proteomes" id="UP000324222">
    <property type="component" value="Unassembled WGS sequence"/>
</dbReference>
<protein>
    <submittedName>
        <fullName evidence="2">Uncharacterized protein</fullName>
    </submittedName>
</protein>
<sequence>MRIRVSSVPPNASLSSRPLVQTQLSPTTFMKRVAPSLFQTGGGGGGRGVKRAWNGYEAVS</sequence>
<accession>A0A5B7JYG9</accession>
<keyword evidence="3" id="KW-1185">Reference proteome</keyword>
<name>A0A5B7JYG9_PORTR</name>
<proteinExistence type="predicted"/>
<comment type="caution">
    <text evidence="2">The sequence shown here is derived from an EMBL/GenBank/DDBJ whole genome shotgun (WGS) entry which is preliminary data.</text>
</comment>
<feature type="compositionally biased region" description="Polar residues" evidence="1">
    <location>
        <begin position="8"/>
        <end position="20"/>
    </location>
</feature>
<evidence type="ECO:0000313" key="3">
    <source>
        <dbReference type="Proteomes" id="UP000324222"/>
    </source>
</evidence>
<dbReference type="EMBL" id="VSRR010125947">
    <property type="protein sequence ID" value="MPD01143.1"/>
    <property type="molecule type" value="Genomic_DNA"/>
</dbReference>
<evidence type="ECO:0000256" key="1">
    <source>
        <dbReference type="SAM" id="MobiDB-lite"/>
    </source>
</evidence>
<dbReference type="AlphaFoldDB" id="A0A5B7JYG9"/>
<reference evidence="2 3" key="1">
    <citation type="submission" date="2019-05" db="EMBL/GenBank/DDBJ databases">
        <title>Another draft genome of Portunus trituberculatus and its Hox gene families provides insights of decapod evolution.</title>
        <authorList>
            <person name="Jeong J.-H."/>
            <person name="Song I."/>
            <person name="Kim S."/>
            <person name="Choi T."/>
            <person name="Kim D."/>
            <person name="Ryu S."/>
            <person name="Kim W."/>
        </authorList>
    </citation>
    <scope>NUCLEOTIDE SEQUENCE [LARGE SCALE GENOMIC DNA]</scope>
    <source>
        <tissue evidence="2">Muscle</tissue>
    </source>
</reference>
<evidence type="ECO:0000313" key="2">
    <source>
        <dbReference type="EMBL" id="MPD01143.1"/>
    </source>
</evidence>
<organism evidence="2 3">
    <name type="scientific">Portunus trituberculatus</name>
    <name type="common">Swimming crab</name>
    <name type="synonym">Neptunus trituberculatus</name>
    <dbReference type="NCBI Taxonomy" id="210409"/>
    <lineage>
        <taxon>Eukaryota</taxon>
        <taxon>Metazoa</taxon>
        <taxon>Ecdysozoa</taxon>
        <taxon>Arthropoda</taxon>
        <taxon>Crustacea</taxon>
        <taxon>Multicrustacea</taxon>
        <taxon>Malacostraca</taxon>
        <taxon>Eumalacostraca</taxon>
        <taxon>Eucarida</taxon>
        <taxon>Decapoda</taxon>
        <taxon>Pleocyemata</taxon>
        <taxon>Brachyura</taxon>
        <taxon>Eubrachyura</taxon>
        <taxon>Portunoidea</taxon>
        <taxon>Portunidae</taxon>
        <taxon>Portuninae</taxon>
        <taxon>Portunus</taxon>
    </lineage>
</organism>
<feature type="region of interest" description="Disordered" evidence="1">
    <location>
        <begin position="1"/>
        <end position="20"/>
    </location>
</feature>
<gene>
    <name evidence="2" type="ORF">E2C01_096658</name>
</gene>